<dbReference type="AlphaFoldDB" id="A0A2H3C8M7"/>
<accession>A0A2H3C8M7</accession>
<reference evidence="3" key="1">
    <citation type="journal article" date="2017" name="Nat. Ecol. Evol.">
        <title>Genome expansion and lineage-specific genetic innovations in the forest pathogenic fungi Armillaria.</title>
        <authorList>
            <person name="Sipos G."/>
            <person name="Prasanna A.N."/>
            <person name="Walter M.C."/>
            <person name="O'Connor E."/>
            <person name="Balint B."/>
            <person name="Krizsan K."/>
            <person name="Kiss B."/>
            <person name="Hess J."/>
            <person name="Varga T."/>
            <person name="Slot J."/>
            <person name="Riley R."/>
            <person name="Boka B."/>
            <person name="Rigling D."/>
            <person name="Barry K."/>
            <person name="Lee J."/>
            <person name="Mihaltcheva S."/>
            <person name="LaButti K."/>
            <person name="Lipzen A."/>
            <person name="Waldron R."/>
            <person name="Moloney N.M."/>
            <person name="Sperisen C."/>
            <person name="Kredics L."/>
            <person name="Vagvoelgyi C."/>
            <person name="Patrignani A."/>
            <person name="Fitzpatrick D."/>
            <person name="Nagy I."/>
            <person name="Doyle S."/>
            <person name="Anderson J.B."/>
            <person name="Grigoriev I.V."/>
            <person name="Gueldener U."/>
            <person name="Muensterkoetter M."/>
            <person name="Nagy L.G."/>
        </authorList>
    </citation>
    <scope>NUCLEOTIDE SEQUENCE [LARGE SCALE GENOMIC DNA]</scope>
    <source>
        <strain evidence="3">Ar21-2</strain>
    </source>
</reference>
<dbReference type="OrthoDB" id="3231188at2759"/>
<dbReference type="InParanoid" id="A0A2H3C8M7"/>
<evidence type="ECO:0000256" key="1">
    <source>
        <dbReference type="SAM" id="MobiDB-lite"/>
    </source>
</evidence>
<dbReference type="InterPro" id="IPR046521">
    <property type="entry name" value="DUF6698"/>
</dbReference>
<sequence>MSAGSNVSNAEQQTVEQLFKLQNQALTQENRELRVSSAPLPSSDSASGQAGAKPSNKGTNSLEGLLTSAEIKDVQSKARALVVCCNVWWDRFEPFGYPRVQSAKELVFYRKELEELNKVPTLQRKTIPDFSTKKVGVERQISVLHVVEALYTAIPEQFHDMIEHAYPVFEQTMTDAATNLRSTLMHNLKKNTFQIFDDIPIPYQTFLPSASQGANDLCLSLLGYDKVKQKYKQCPKILYPIGEGDEVSGQLFQSPAMIKVLSIILYGASSLQAGKPTRSTNGHIWQMDAITPGAIACAAIIVRYLLSADGSFQQEGDKSRIPYSHDLDYYIQIIESTAMLTSTQCTLNFYNQNLFSRKKIGAGPVIAAAKNESDSEEEEILRALHQPNMDRETEVNTSLEDNRESTSVTLMLLPTLRVIRPASTLTASTPAATAASTLATGRNYIEVNSDDEPHPTDIFATSSDDKPVAAIIANALGHHNSPVSDNSRTEPGDSPRMAFNTSDNALPDTANAPKPSQGRGRGRAAKKTGGGGTRGSTRTRGSKVLAGASGSGSADNAPSPKKASGGCQLRSQVQATPVDTDVRPGAAGESVYDLDEMLEEDMEYNGAA</sequence>
<keyword evidence="3" id="KW-1185">Reference proteome</keyword>
<organism evidence="2 3">
    <name type="scientific">Armillaria gallica</name>
    <name type="common">Bulbous honey fungus</name>
    <name type="synonym">Armillaria bulbosa</name>
    <dbReference type="NCBI Taxonomy" id="47427"/>
    <lineage>
        <taxon>Eukaryota</taxon>
        <taxon>Fungi</taxon>
        <taxon>Dikarya</taxon>
        <taxon>Basidiomycota</taxon>
        <taxon>Agaricomycotina</taxon>
        <taxon>Agaricomycetes</taxon>
        <taxon>Agaricomycetidae</taxon>
        <taxon>Agaricales</taxon>
        <taxon>Marasmiineae</taxon>
        <taxon>Physalacriaceae</taxon>
        <taxon>Armillaria</taxon>
    </lineage>
</organism>
<dbReference type="Pfam" id="PF20414">
    <property type="entry name" value="DUF6698"/>
    <property type="match status" value="1"/>
</dbReference>
<feature type="region of interest" description="Disordered" evidence="1">
    <location>
        <begin position="30"/>
        <end position="61"/>
    </location>
</feature>
<dbReference type="EMBL" id="KZ293776">
    <property type="protein sequence ID" value="PBK79425.1"/>
    <property type="molecule type" value="Genomic_DNA"/>
</dbReference>
<dbReference type="STRING" id="47427.A0A2H3C8M7"/>
<proteinExistence type="predicted"/>
<feature type="compositionally biased region" description="Low complexity" evidence="1">
    <location>
        <begin position="36"/>
        <end position="47"/>
    </location>
</feature>
<name>A0A2H3C8M7_ARMGA</name>
<dbReference type="Proteomes" id="UP000217790">
    <property type="component" value="Unassembled WGS sequence"/>
</dbReference>
<evidence type="ECO:0000313" key="3">
    <source>
        <dbReference type="Proteomes" id="UP000217790"/>
    </source>
</evidence>
<gene>
    <name evidence="2" type="ORF">ARMGADRAFT_1093131</name>
</gene>
<dbReference type="OMA" id="DNALPDT"/>
<evidence type="ECO:0000313" key="2">
    <source>
        <dbReference type="EMBL" id="PBK79425.1"/>
    </source>
</evidence>
<feature type="region of interest" description="Disordered" evidence="1">
    <location>
        <begin position="475"/>
        <end position="588"/>
    </location>
</feature>
<protein>
    <submittedName>
        <fullName evidence="2">Uncharacterized protein</fullName>
    </submittedName>
</protein>